<feature type="domain" description="Apple" evidence="2">
    <location>
        <begin position="36"/>
        <end position="117"/>
    </location>
</feature>
<dbReference type="InterPro" id="IPR014716">
    <property type="entry name" value="Fibrinogen_a/b/g_C_1"/>
</dbReference>
<accession>A0A914ASE8</accession>
<dbReference type="Gene3D" id="3.90.215.10">
    <property type="entry name" value="Gamma Fibrinogen, chain A, domain 1"/>
    <property type="match status" value="1"/>
</dbReference>
<dbReference type="EnsemblMetazoa" id="XM_038210660.1">
    <property type="protein sequence ID" value="XP_038066588.1"/>
    <property type="gene ID" value="LOC119736645"/>
</dbReference>
<dbReference type="Pfam" id="PF00024">
    <property type="entry name" value="PAN_1"/>
    <property type="match status" value="1"/>
</dbReference>
<evidence type="ECO:0000313" key="5">
    <source>
        <dbReference type="Proteomes" id="UP000887568"/>
    </source>
</evidence>
<dbReference type="PROSITE" id="PS50948">
    <property type="entry name" value="PAN"/>
    <property type="match status" value="1"/>
</dbReference>
<dbReference type="CDD" id="cd00087">
    <property type="entry name" value="FReD"/>
    <property type="match status" value="1"/>
</dbReference>
<evidence type="ECO:0000313" key="4">
    <source>
        <dbReference type="EnsemblMetazoa" id="XP_038066588.1"/>
    </source>
</evidence>
<dbReference type="SUPFAM" id="SSF56496">
    <property type="entry name" value="Fibrinogen C-terminal domain-like"/>
    <property type="match status" value="1"/>
</dbReference>
<dbReference type="SMART" id="SM00473">
    <property type="entry name" value="PAN_AP"/>
    <property type="match status" value="1"/>
</dbReference>
<dbReference type="InterPro" id="IPR036056">
    <property type="entry name" value="Fibrinogen-like_C"/>
</dbReference>
<feature type="domain" description="Fibrinogen C-terminal" evidence="3">
    <location>
        <begin position="172"/>
        <end position="382"/>
    </location>
</feature>
<evidence type="ECO:0000259" key="3">
    <source>
        <dbReference type="PROSITE" id="PS51406"/>
    </source>
</evidence>
<evidence type="ECO:0000259" key="2">
    <source>
        <dbReference type="PROSITE" id="PS50948"/>
    </source>
</evidence>
<dbReference type="Pfam" id="PF00147">
    <property type="entry name" value="Fibrinogen_C"/>
    <property type="match status" value="1"/>
</dbReference>
<dbReference type="PROSITE" id="PS00514">
    <property type="entry name" value="FIBRINOGEN_C_1"/>
    <property type="match status" value="1"/>
</dbReference>
<dbReference type="PANTHER" id="PTHR19143">
    <property type="entry name" value="FIBRINOGEN/TENASCIN/ANGIOPOEITIN"/>
    <property type="match status" value="1"/>
</dbReference>
<dbReference type="SUPFAM" id="SSF57414">
    <property type="entry name" value="Hairpin loop containing domain-like"/>
    <property type="match status" value="1"/>
</dbReference>
<protein>
    <submittedName>
        <fullName evidence="4">Uncharacterized protein</fullName>
    </submittedName>
</protein>
<dbReference type="GO" id="GO:0005615">
    <property type="term" value="C:extracellular space"/>
    <property type="evidence" value="ECO:0007669"/>
    <property type="project" value="TreeGrafter"/>
</dbReference>
<reference evidence="4" key="1">
    <citation type="submission" date="2022-11" db="UniProtKB">
        <authorList>
            <consortium name="EnsemblMetazoa"/>
        </authorList>
    </citation>
    <scope>IDENTIFICATION</scope>
</reference>
<dbReference type="InterPro" id="IPR003609">
    <property type="entry name" value="Pan_app"/>
</dbReference>
<dbReference type="Gene3D" id="3.50.4.10">
    <property type="entry name" value="Hepatocyte Growth Factor"/>
    <property type="match status" value="1"/>
</dbReference>
<sequence length="388" mass="43973">MELPQILQPSGLKSQIVVLFMSLLIASMAFCFGSPCTGQTRLQFYGAENRALNGSVYETTTAVSPVACTRNCHADVRCMSLNYYWLNSRCELSTTTRSQEPSRFTERQGSVYFDSDEGTQGFSVPSLTSALSTPMINEEAPDLSITTTTLAFFIPEIAVDPIPNEPIELPPSPTENPTTGCKKQGVNTIYPSGTDAGIQVDCELIGAEYWMVIQRRQDGSVDFYRNWTEYRDGFGDLSGEYWLGNDKIRRLTESQDPWMLRVDLADWYGQHRWVLYNGFSVLGEEYTLQLGDTAGTSHSDISDSFDSSIGRSFSTWDHDNDRFYGSCAEDRHGGWWYDNCVLANLNGFYFQEQTKDNHAIMWYRWKEFNSLKQCSMKIQRGEMYLGTA</sequence>
<proteinExistence type="predicted"/>
<dbReference type="AlphaFoldDB" id="A0A914ASE8"/>
<organism evidence="4 5">
    <name type="scientific">Patiria miniata</name>
    <name type="common">Bat star</name>
    <name type="synonym">Asterina miniata</name>
    <dbReference type="NCBI Taxonomy" id="46514"/>
    <lineage>
        <taxon>Eukaryota</taxon>
        <taxon>Metazoa</taxon>
        <taxon>Echinodermata</taxon>
        <taxon>Eleutherozoa</taxon>
        <taxon>Asterozoa</taxon>
        <taxon>Asteroidea</taxon>
        <taxon>Valvatacea</taxon>
        <taxon>Valvatida</taxon>
        <taxon>Asterinidae</taxon>
        <taxon>Patiria</taxon>
    </lineage>
</organism>
<dbReference type="Proteomes" id="UP000887568">
    <property type="component" value="Unplaced"/>
</dbReference>
<dbReference type="SMART" id="SM00186">
    <property type="entry name" value="FBG"/>
    <property type="match status" value="1"/>
</dbReference>
<dbReference type="InterPro" id="IPR020837">
    <property type="entry name" value="Fibrinogen_CS"/>
</dbReference>
<dbReference type="RefSeq" id="XP_038066588.1">
    <property type="nucleotide sequence ID" value="XM_038210660.1"/>
</dbReference>
<keyword evidence="5" id="KW-1185">Reference proteome</keyword>
<dbReference type="InterPro" id="IPR050373">
    <property type="entry name" value="Fibrinogen_C-term_domain"/>
</dbReference>
<name>A0A914ASE8_PATMI</name>
<evidence type="ECO:0000256" key="1">
    <source>
        <dbReference type="ARBA" id="ARBA00023157"/>
    </source>
</evidence>
<dbReference type="PROSITE" id="PS51406">
    <property type="entry name" value="FIBRINOGEN_C_2"/>
    <property type="match status" value="1"/>
</dbReference>
<dbReference type="GeneID" id="119736645"/>
<dbReference type="InterPro" id="IPR002181">
    <property type="entry name" value="Fibrinogen_a/b/g_C_dom"/>
</dbReference>
<keyword evidence="1" id="KW-1015">Disulfide bond</keyword>